<dbReference type="InterPro" id="IPR021799">
    <property type="entry name" value="PIN-like_prokaryotic"/>
</dbReference>
<dbReference type="RefSeq" id="WP_007090689.1">
    <property type="nucleotide sequence ID" value="NZ_OBMM01000008.1"/>
</dbReference>
<accession>A0A285U1B5</accession>
<name>A0A285U1B5_9PROT</name>
<dbReference type="GeneID" id="31928511"/>
<dbReference type="Proteomes" id="UP000219068">
    <property type="component" value="Unassembled WGS sequence"/>
</dbReference>
<dbReference type="Pfam" id="PF11848">
    <property type="entry name" value="DUF3368"/>
    <property type="match status" value="1"/>
</dbReference>
<evidence type="ECO:0000313" key="2">
    <source>
        <dbReference type="Proteomes" id="UP000219068"/>
    </source>
</evidence>
<dbReference type="EMBL" id="OBMM01000008">
    <property type="protein sequence ID" value="SOC30152.1"/>
    <property type="molecule type" value="Genomic_DNA"/>
</dbReference>
<proteinExistence type="predicted"/>
<organism evidence="1 2">
    <name type="scientific">Thalassospira xiamenensis</name>
    <dbReference type="NCBI Taxonomy" id="220697"/>
    <lineage>
        <taxon>Bacteria</taxon>
        <taxon>Pseudomonadati</taxon>
        <taxon>Pseudomonadota</taxon>
        <taxon>Alphaproteobacteria</taxon>
        <taxon>Rhodospirillales</taxon>
        <taxon>Thalassospiraceae</taxon>
        <taxon>Thalassospira</taxon>
    </lineage>
</organism>
<gene>
    <name evidence="1" type="ORF">SAMN05428964_108138</name>
</gene>
<protein>
    <submittedName>
        <fullName evidence="1">Uncharacterized protein</fullName>
    </submittedName>
</protein>
<reference evidence="1 2" key="1">
    <citation type="submission" date="2017-08" db="EMBL/GenBank/DDBJ databases">
        <authorList>
            <person name="de Groot N.N."/>
        </authorList>
    </citation>
    <scope>NUCLEOTIDE SEQUENCE [LARGE SCALE GENOMIC DNA]</scope>
    <source>
        <strain evidence="1 2">USBA 78</strain>
    </source>
</reference>
<dbReference type="AlphaFoldDB" id="A0A285U1B5"/>
<sequence>MTISSSLTNDETPLVLDTSVLINLHACIYGERILSALPHGIVVPQVVANELEHETSKTNGEHGFLKDLVIAGKVEIATMNDAEYALYARLITGTPSLDDGEAATIAIATARGFCAVIDERKGRAKFSELCSEAVAGWSLDLMLHPHVRRSLGSTTSVDAVYMALRDGRMRIAEEHCDHVVSLIGSYRAVDCTCLPGYRRRSGQWMSDR</sequence>
<evidence type="ECO:0000313" key="1">
    <source>
        <dbReference type="EMBL" id="SOC30152.1"/>
    </source>
</evidence>